<feature type="compositionally biased region" description="Basic and acidic residues" evidence="5">
    <location>
        <begin position="81"/>
        <end position="105"/>
    </location>
</feature>
<evidence type="ECO:0000259" key="7">
    <source>
        <dbReference type="PROSITE" id="PS51900"/>
    </source>
</evidence>
<feature type="domain" description="Core-binding (CB)" evidence="7">
    <location>
        <begin position="36"/>
        <end position="124"/>
    </location>
</feature>
<keyword evidence="2 4" id="KW-0238">DNA-binding</keyword>
<dbReference type="Gene3D" id="1.10.150.130">
    <property type="match status" value="1"/>
</dbReference>
<dbReference type="Gene3D" id="1.10.443.10">
    <property type="entry name" value="Intergrase catalytic core"/>
    <property type="match status" value="1"/>
</dbReference>
<proteinExistence type="predicted"/>
<evidence type="ECO:0000256" key="5">
    <source>
        <dbReference type="SAM" id="MobiDB-lite"/>
    </source>
</evidence>
<name>A0ABT6W241_9ACTN</name>
<dbReference type="PROSITE" id="PS51900">
    <property type="entry name" value="CB"/>
    <property type="match status" value="1"/>
</dbReference>
<dbReference type="InterPro" id="IPR013762">
    <property type="entry name" value="Integrase-like_cat_sf"/>
</dbReference>
<evidence type="ECO:0000256" key="4">
    <source>
        <dbReference type="PROSITE-ProRule" id="PRU01248"/>
    </source>
</evidence>
<dbReference type="Pfam" id="PF00589">
    <property type="entry name" value="Phage_integrase"/>
    <property type="match status" value="1"/>
</dbReference>
<dbReference type="InterPro" id="IPR002104">
    <property type="entry name" value="Integrase_catalytic"/>
</dbReference>
<evidence type="ECO:0000256" key="3">
    <source>
        <dbReference type="ARBA" id="ARBA00023172"/>
    </source>
</evidence>
<feature type="region of interest" description="Disordered" evidence="5">
    <location>
        <begin position="131"/>
        <end position="151"/>
    </location>
</feature>
<dbReference type="InterPro" id="IPR004107">
    <property type="entry name" value="Integrase_SAM-like_N"/>
</dbReference>
<sequence length="334" mass="36412">MTTVHVPVPLDDDASRKLREALSGVVLPSAAAEAVRSWGPLVDDWLTAYDASPRTVAGYAREARVWSAWCESQGLDPLKAERRDVDRFAQERRRDPADPEKKGDSPRTLARRLAAISSLYAYAQSTDVVTRNPAKAVRRPKVNRRQSTSRALTAGEGGALLAAATADGPRSLALISLLLYQGLRVSEALSARIEHLGWDKGHRVLTITSKGGDEDKVPLAPPTHHAVEAVEDGRTEGLILCTSTGKPMDRRHAHRTVQRLAKAAGIKQWDDVGPHDLRHTAITGVLSSDAGLDAAQTFARHADPRTTKLYDHRVNDLNNHAAYKLTGFYQAPAK</sequence>
<dbReference type="Proteomes" id="UP001156398">
    <property type="component" value="Unassembled WGS sequence"/>
</dbReference>
<dbReference type="InterPro" id="IPR011010">
    <property type="entry name" value="DNA_brk_join_enz"/>
</dbReference>
<evidence type="ECO:0000313" key="8">
    <source>
        <dbReference type="EMBL" id="MDI5964814.1"/>
    </source>
</evidence>
<gene>
    <name evidence="8" type="ORF">POF43_019155</name>
</gene>
<evidence type="ECO:0000256" key="2">
    <source>
        <dbReference type="ARBA" id="ARBA00023125"/>
    </source>
</evidence>
<keyword evidence="1" id="KW-0229">DNA integration</keyword>
<feature type="region of interest" description="Disordered" evidence="5">
    <location>
        <begin position="81"/>
        <end position="107"/>
    </location>
</feature>
<evidence type="ECO:0000313" key="9">
    <source>
        <dbReference type="Proteomes" id="UP001156398"/>
    </source>
</evidence>
<dbReference type="PROSITE" id="PS51898">
    <property type="entry name" value="TYR_RECOMBINASE"/>
    <property type="match status" value="1"/>
</dbReference>
<comment type="caution">
    <text evidence="8">The sequence shown here is derived from an EMBL/GenBank/DDBJ whole genome shotgun (WGS) entry which is preliminary data.</text>
</comment>
<dbReference type="SUPFAM" id="SSF56349">
    <property type="entry name" value="DNA breaking-rejoining enzymes"/>
    <property type="match status" value="1"/>
</dbReference>
<keyword evidence="3" id="KW-0233">DNA recombination</keyword>
<dbReference type="InterPro" id="IPR044068">
    <property type="entry name" value="CB"/>
</dbReference>
<protein>
    <submittedName>
        <fullName evidence="8">Tyrosine-type recombinase/integrase</fullName>
    </submittedName>
</protein>
<accession>A0ABT6W241</accession>
<dbReference type="InterPro" id="IPR050090">
    <property type="entry name" value="Tyrosine_recombinase_XerCD"/>
</dbReference>
<feature type="domain" description="Tyr recombinase" evidence="6">
    <location>
        <begin position="147"/>
        <end position="324"/>
    </location>
</feature>
<evidence type="ECO:0000259" key="6">
    <source>
        <dbReference type="PROSITE" id="PS51898"/>
    </source>
</evidence>
<reference evidence="8 9" key="1">
    <citation type="submission" date="2023-05" db="EMBL/GenBank/DDBJ databases">
        <title>Streptantibioticus silvisoli sp. nov., acidotolerant actinomycetes 1 from pine litter.</title>
        <authorList>
            <person name="Swiecimska M."/>
            <person name="Golinska P."/>
            <person name="Sangal V."/>
            <person name="Wachnowicz B."/>
            <person name="Goodfellow M."/>
        </authorList>
    </citation>
    <scope>NUCLEOTIDE SEQUENCE [LARGE SCALE GENOMIC DNA]</scope>
    <source>
        <strain evidence="8 9">SL54</strain>
    </source>
</reference>
<evidence type="ECO:0000256" key="1">
    <source>
        <dbReference type="ARBA" id="ARBA00022908"/>
    </source>
</evidence>
<dbReference type="Pfam" id="PF02899">
    <property type="entry name" value="Phage_int_SAM_1"/>
    <property type="match status" value="1"/>
</dbReference>
<dbReference type="InterPro" id="IPR010998">
    <property type="entry name" value="Integrase_recombinase_N"/>
</dbReference>
<dbReference type="RefSeq" id="WP_271323186.1">
    <property type="nucleotide sequence ID" value="NZ_JAAGKO020000027.1"/>
</dbReference>
<dbReference type="PANTHER" id="PTHR30349">
    <property type="entry name" value="PHAGE INTEGRASE-RELATED"/>
    <property type="match status" value="1"/>
</dbReference>
<dbReference type="EMBL" id="JAAGKO020000027">
    <property type="protein sequence ID" value="MDI5964814.1"/>
    <property type="molecule type" value="Genomic_DNA"/>
</dbReference>
<organism evidence="8 9">
    <name type="scientific">Streptantibioticus silvisoli</name>
    <dbReference type="NCBI Taxonomy" id="2705255"/>
    <lineage>
        <taxon>Bacteria</taxon>
        <taxon>Bacillati</taxon>
        <taxon>Actinomycetota</taxon>
        <taxon>Actinomycetes</taxon>
        <taxon>Kitasatosporales</taxon>
        <taxon>Streptomycetaceae</taxon>
        <taxon>Streptantibioticus</taxon>
    </lineage>
</organism>
<keyword evidence="9" id="KW-1185">Reference proteome</keyword>
<dbReference type="PANTHER" id="PTHR30349:SF81">
    <property type="entry name" value="TYROSINE RECOMBINASE XERC"/>
    <property type="match status" value="1"/>
</dbReference>